<keyword evidence="7 13" id="KW-0223">Dioxygenase</keyword>
<keyword evidence="11 14" id="KW-0275">Fatty acid biosynthesis</keyword>
<comment type="pathway">
    <text evidence="14">Lipid metabolism; oxylipin biosynthesis.</text>
</comment>
<dbReference type="UniPathway" id="UPA00382"/>
<dbReference type="Gene3D" id="1.20.245.10">
    <property type="entry name" value="Lipoxygenase-1, Domain 5"/>
    <property type="match status" value="1"/>
</dbReference>
<comment type="function">
    <text evidence="14">Plant lipoxygenase may be involved in a number of diverse aspects of plant physiology including growth and development, pest resistance, and senescence or responses to wounding.</text>
</comment>
<dbReference type="SUPFAM" id="SSF49723">
    <property type="entry name" value="Lipase/lipooxygenase domain (PLAT/LH2 domain)"/>
    <property type="match status" value="1"/>
</dbReference>
<accession>A0A1R3HKF4</accession>
<dbReference type="Gene3D" id="4.10.375.10">
    <property type="entry name" value="Lipoxygenase-1, Domain 2"/>
    <property type="match status" value="1"/>
</dbReference>
<dbReference type="InterPro" id="IPR042057">
    <property type="entry name" value="Lipoxy_PLAT/LH2"/>
</dbReference>
<dbReference type="Gene3D" id="2.60.60.20">
    <property type="entry name" value="PLAT/LH2 domain"/>
    <property type="match status" value="1"/>
</dbReference>
<keyword evidence="6" id="KW-0276">Fatty acid metabolism</keyword>
<evidence type="ECO:0000256" key="5">
    <source>
        <dbReference type="ARBA" id="ARBA00022767"/>
    </source>
</evidence>
<evidence type="ECO:0000256" key="2">
    <source>
        <dbReference type="ARBA" id="ARBA00009419"/>
    </source>
</evidence>
<dbReference type="EMBL" id="AWUE01019951">
    <property type="protein sequence ID" value="OMO70734.1"/>
    <property type="molecule type" value="Genomic_DNA"/>
</dbReference>
<dbReference type="InterPro" id="IPR020833">
    <property type="entry name" value="LipOase_Fe_BS"/>
</dbReference>
<evidence type="ECO:0000256" key="14">
    <source>
        <dbReference type="RuleBase" id="RU003975"/>
    </source>
</evidence>
<comment type="similarity">
    <text evidence="2 13">Belongs to the lipoxygenase family.</text>
</comment>
<dbReference type="GO" id="GO:0016702">
    <property type="term" value="F:oxidoreductase activity, acting on single donors with incorporation of molecular oxygen, incorporation of two atoms of oxygen"/>
    <property type="evidence" value="ECO:0007669"/>
    <property type="project" value="InterPro"/>
</dbReference>
<gene>
    <name evidence="18" type="ORF">COLO4_28536</name>
</gene>
<name>A0A1R3HKF4_9ROSI</name>
<protein>
    <recommendedName>
        <fullName evidence="14">Lipoxygenase</fullName>
        <ecNumber evidence="14">1.13.11.-</ecNumber>
    </recommendedName>
</protein>
<evidence type="ECO:0000313" key="18">
    <source>
        <dbReference type="EMBL" id="OMO70734.1"/>
    </source>
</evidence>
<evidence type="ECO:0000256" key="12">
    <source>
        <dbReference type="PROSITE-ProRule" id="PRU00152"/>
    </source>
</evidence>
<dbReference type="Pfam" id="PF00305">
    <property type="entry name" value="Lipoxygenase"/>
    <property type="match status" value="1"/>
</dbReference>
<dbReference type="Gene3D" id="4.10.372.10">
    <property type="entry name" value="Lipoxygenase-1, Domain 3"/>
    <property type="match status" value="1"/>
</dbReference>
<evidence type="ECO:0000259" key="16">
    <source>
        <dbReference type="PROSITE" id="PS50095"/>
    </source>
</evidence>
<evidence type="ECO:0000256" key="15">
    <source>
        <dbReference type="SAM" id="MobiDB-lite"/>
    </source>
</evidence>
<dbReference type="GO" id="GO:0034440">
    <property type="term" value="P:lipid oxidation"/>
    <property type="evidence" value="ECO:0007669"/>
    <property type="project" value="InterPro"/>
</dbReference>
<comment type="caution">
    <text evidence="18">The sequence shown here is derived from an EMBL/GenBank/DDBJ whole genome shotgun (WGS) entry which is preliminary data.</text>
</comment>
<evidence type="ECO:0000256" key="4">
    <source>
        <dbReference type="ARBA" id="ARBA00022723"/>
    </source>
</evidence>
<dbReference type="EC" id="1.13.11.-" evidence="14"/>
<feature type="region of interest" description="Disordered" evidence="15">
    <location>
        <begin position="232"/>
        <end position="251"/>
    </location>
</feature>
<feature type="domain" description="PLAT" evidence="16">
    <location>
        <begin position="44"/>
        <end position="169"/>
    </location>
</feature>
<evidence type="ECO:0000256" key="13">
    <source>
        <dbReference type="RuleBase" id="RU003974"/>
    </source>
</evidence>
<dbReference type="GO" id="GO:0031408">
    <property type="term" value="P:oxylipin biosynthetic process"/>
    <property type="evidence" value="ECO:0007669"/>
    <property type="project" value="UniProtKB-UniRule"/>
</dbReference>
<dbReference type="PROSITE" id="PS00711">
    <property type="entry name" value="LIPOXYGENASE_1"/>
    <property type="match status" value="1"/>
</dbReference>
<dbReference type="CDD" id="cd01751">
    <property type="entry name" value="PLAT_LH2"/>
    <property type="match status" value="1"/>
</dbReference>
<dbReference type="PROSITE" id="PS51393">
    <property type="entry name" value="LIPOXYGENASE_3"/>
    <property type="match status" value="1"/>
</dbReference>
<dbReference type="Proteomes" id="UP000187203">
    <property type="component" value="Unassembled WGS sequence"/>
</dbReference>
<dbReference type="AlphaFoldDB" id="A0A1R3HKF4"/>
<evidence type="ECO:0000256" key="1">
    <source>
        <dbReference type="ARBA" id="ARBA00001962"/>
    </source>
</evidence>
<dbReference type="PRINTS" id="PR00468">
    <property type="entry name" value="PLTLPOXGNASE"/>
</dbReference>
<dbReference type="InterPro" id="IPR036392">
    <property type="entry name" value="PLAT/LH2_dom_sf"/>
</dbReference>
<dbReference type="SUPFAM" id="SSF48484">
    <property type="entry name" value="Lipoxigenase"/>
    <property type="match status" value="1"/>
</dbReference>
<dbReference type="FunFam" id="4.10.372.10:FF:000001">
    <property type="entry name" value="Lipoxygenase"/>
    <property type="match status" value="1"/>
</dbReference>
<sequence length="884" mass="99967">MLGGMLGNVVDEISGKNKFGRKIKGKVILMNKSVLDINDLLSFQSAQTAINSAYDQLLGQQVTLQLISSENADSENGNKGKLGKPVSLERWSLQLPSPLAKESLFAVSFDLDEGFGTPGAILVRNNQASEFYLKTITLENVNGVGQIHFVCNSWIYPDNQYKKPRIFFSNKTYLPHEMPTLLRKHREEELEVLRGDGKTELKTGDRVYDYATYNDLGDPDWSSELARPVLGGSAHRPYPRRGRTNPNSESRASIVGSISNIGQGTIISNVVPRTPGIFSTYVPRDEQFGHLKAADFVAYSLKVVVQNIIPTFEAFINRTPNEFDSFEEVDGLYLNGIQLPTDVFNQLTSNISLPMLKELFRTDGQRLLKFPVPQVIEDRSKPTAWRTDEEFAREMLAGINPVVIRLLKEFPPTSKLDPEVYGNQNSTITKQDIEYNLDGLSVEEALNSNRLFILDHHDTVMPFLKNINNTSAKAHASRTILFLRGDETLKPVAIELSLPHPDGDKFGAVSKVYTPAEHGIEGSIWQFAKAFVALTDESQHQLVSHWLNTHAVLEPFVIATNRQLSVVHPIYKLLHPHYRDTMTINALARELLVNANGVIEKTFFTGKYSLEMSSEAYKSWNFLEQALPNDLKKRGIAVDDPNSQHGLRLLIKDYPYAVDGLKIWFAIEKWVRDYCFFYYKTDEMVQQDPELQAWWKELQEVGHGDLKHHPWWPKMQTREELIQSCTIIIWIASALHAAVNFGQYAYAGYGPNRPTISRRLMPEKGSPEYDEVEKNPEKAFFRTMASQMQTLRGISVVEALSKHASDEVYLGQRDTPNWTADEPPLAAFEAFRKKLDEIEQEIIKLNKDKRLKNRFGTVNVPYTLLYPSGELGLSGKGIPNSIAI</sequence>
<evidence type="ECO:0000256" key="7">
    <source>
        <dbReference type="ARBA" id="ARBA00022964"/>
    </source>
</evidence>
<reference evidence="19" key="1">
    <citation type="submission" date="2013-09" db="EMBL/GenBank/DDBJ databases">
        <title>Corchorus olitorius genome sequencing.</title>
        <authorList>
            <person name="Alam M."/>
            <person name="Haque M.S."/>
            <person name="Islam M.S."/>
            <person name="Emdad E.M."/>
            <person name="Islam M.M."/>
            <person name="Ahmed B."/>
            <person name="Halim A."/>
            <person name="Hossen Q.M.M."/>
            <person name="Hossain M.Z."/>
            <person name="Ahmed R."/>
            <person name="Khan M.M."/>
            <person name="Islam R."/>
            <person name="Rashid M.M."/>
            <person name="Khan S.A."/>
            <person name="Rahman M.S."/>
            <person name="Alam M."/>
            <person name="Yahiya A.S."/>
            <person name="Khan M.S."/>
            <person name="Azam M.S."/>
            <person name="Haque T."/>
            <person name="Lashkar M.Z.H."/>
            <person name="Akhand A.I."/>
            <person name="Morshed G."/>
            <person name="Roy S."/>
            <person name="Uddin K.S."/>
            <person name="Rabeya T."/>
            <person name="Hossain A.S."/>
            <person name="Chowdhury A."/>
            <person name="Snigdha A.R."/>
            <person name="Mortoza M.S."/>
            <person name="Matin S.A."/>
            <person name="Hoque S.M.E."/>
            <person name="Islam M.K."/>
            <person name="Roy D.K."/>
            <person name="Haider R."/>
            <person name="Moosa M.M."/>
            <person name="Elias S.M."/>
            <person name="Hasan A.M."/>
            <person name="Jahan S."/>
            <person name="Shafiuddin M."/>
            <person name="Mahmood N."/>
            <person name="Shommy N.S."/>
        </authorList>
    </citation>
    <scope>NUCLEOTIDE SEQUENCE [LARGE SCALE GENOMIC DNA]</scope>
    <source>
        <strain evidence="19">cv. O-4</strain>
    </source>
</reference>
<dbReference type="PANTHER" id="PTHR11771">
    <property type="entry name" value="LIPOXYGENASE"/>
    <property type="match status" value="1"/>
</dbReference>
<keyword evidence="8 13" id="KW-0560">Oxidoreductase</keyword>
<keyword evidence="9 13" id="KW-0408">Iron</keyword>
<dbReference type="OrthoDB" id="407298at2759"/>
<organism evidence="18 19">
    <name type="scientific">Corchorus olitorius</name>
    <dbReference type="NCBI Taxonomy" id="93759"/>
    <lineage>
        <taxon>Eukaryota</taxon>
        <taxon>Viridiplantae</taxon>
        <taxon>Streptophyta</taxon>
        <taxon>Embryophyta</taxon>
        <taxon>Tracheophyta</taxon>
        <taxon>Spermatophyta</taxon>
        <taxon>Magnoliopsida</taxon>
        <taxon>eudicotyledons</taxon>
        <taxon>Gunneridae</taxon>
        <taxon>Pentapetalae</taxon>
        <taxon>rosids</taxon>
        <taxon>malvids</taxon>
        <taxon>Malvales</taxon>
        <taxon>Malvaceae</taxon>
        <taxon>Grewioideae</taxon>
        <taxon>Apeibeae</taxon>
        <taxon>Corchorus</taxon>
    </lineage>
</organism>
<dbReference type="Pfam" id="PF01477">
    <property type="entry name" value="PLAT"/>
    <property type="match status" value="1"/>
</dbReference>
<dbReference type="PROSITE" id="PS50095">
    <property type="entry name" value="PLAT"/>
    <property type="match status" value="1"/>
</dbReference>
<dbReference type="FunFam" id="1.20.245.10:FF:000002">
    <property type="entry name" value="Lipoxygenase"/>
    <property type="match status" value="1"/>
</dbReference>
<evidence type="ECO:0000256" key="9">
    <source>
        <dbReference type="ARBA" id="ARBA00023004"/>
    </source>
</evidence>
<dbReference type="InterPro" id="IPR013819">
    <property type="entry name" value="LipOase_C"/>
</dbReference>
<dbReference type="SMART" id="SM00308">
    <property type="entry name" value="LH2"/>
    <property type="match status" value="1"/>
</dbReference>
<evidence type="ECO:0000256" key="3">
    <source>
        <dbReference type="ARBA" id="ARBA00022516"/>
    </source>
</evidence>
<evidence type="ECO:0000313" key="19">
    <source>
        <dbReference type="Proteomes" id="UP000187203"/>
    </source>
</evidence>
<evidence type="ECO:0000256" key="6">
    <source>
        <dbReference type="ARBA" id="ARBA00022832"/>
    </source>
</evidence>
<keyword evidence="4 13" id="KW-0479">Metal-binding</keyword>
<dbReference type="InterPro" id="IPR020834">
    <property type="entry name" value="LipOase_CS"/>
</dbReference>
<keyword evidence="10" id="KW-0443">Lipid metabolism</keyword>
<dbReference type="STRING" id="93759.A0A1R3HKF4"/>
<dbReference type="InterPro" id="IPR036226">
    <property type="entry name" value="LipOase_C_sf"/>
</dbReference>
<dbReference type="PRINTS" id="PR00087">
    <property type="entry name" value="LIPOXYGENASE"/>
</dbReference>
<comment type="caution">
    <text evidence="12">Lacks conserved residue(s) required for the propagation of feature annotation.</text>
</comment>
<proteinExistence type="inferred from homology"/>
<dbReference type="InterPro" id="IPR000907">
    <property type="entry name" value="LipOase"/>
</dbReference>
<dbReference type="InterPro" id="IPR027433">
    <property type="entry name" value="Lipoxygenase_dom_3"/>
</dbReference>
<dbReference type="Gene3D" id="3.10.450.60">
    <property type="match status" value="1"/>
</dbReference>
<keyword evidence="5 14" id="KW-0925">Oxylipin biosynthesis</keyword>
<dbReference type="InterPro" id="IPR001246">
    <property type="entry name" value="LipOase_plant"/>
</dbReference>
<evidence type="ECO:0000256" key="11">
    <source>
        <dbReference type="ARBA" id="ARBA00023160"/>
    </source>
</evidence>
<evidence type="ECO:0000259" key="17">
    <source>
        <dbReference type="PROSITE" id="PS51393"/>
    </source>
</evidence>
<keyword evidence="3 14" id="KW-0444">Lipid biosynthesis</keyword>
<dbReference type="GO" id="GO:0006633">
    <property type="term" value="P:fatty acid biosynthetic process"/>
    <property type="evidence" value="ECO:0007669"/>
    <property type="project" value="UniProtKB-KW"/>
</dbReference>
<dbReference type="GO" id="GO:0046872">
    <property type="term" value="F:metal ion binding"/>
    <property type="evidence" value="ECO:0007669"/>
    <property type="project" value="UniProtKB-UniRule"/>
</dbReference>
<evidence type="ECO:0000256" key="8">
    <source>
        <dbReference type="ARBA" id="ARBA00023002"/>
    </source>
</evidence>
<dbReference type="InterPro" id="IPR001024">
    <property type="entry name" value="PLAT/LH2_dom"/>
</dbReference>
<keyword evidence="19" id="KW-1185">Reference proteome</keyword>
<comment type="cofactor">
    <cofactor evidence="1 13">
        <name>Fe cation</name>
        <dbReference type="ChEBI" id="CHEBI:24875"/>
    </cofactor>
</comment>
<dbReference type="GO" id="GO:0099402">
    <property type="term" value="P:plant organ development"/>
    <property type="evidence" value="ECO:0007669"/>
    <property type="project" value="UniProtKB-ARBA"/>
</dbReference>
<dbReference type="PROSITE" id="PS00081">
    <property type="entry name" value="LIPOXYGENASE_2"/>
    <property type="match status" value="1"/>
</dbReference>
<evidence type="ECO:0000256" key="10">
    <source>
        <dbReference type="ARBA" id="ARBA00023098"/>
    </source>
</evidence>
<feature type="domain" description="Lipoxygenase" evidence="17">
    <location>
        <begin position="172"/>
        <end position="884"/>
    </location>
</feature>
<dbReference type="FunFam" id="3.10.450.60:FF:000002">
    <property type="entry name" value="Lipoxygenase"/>
    <property type="match status" value="1"/>
</dbReference>